<dbReference type="PANTHER" id="PTHR43498:SF1">
    <property type="entry name" value="COB--COM HETERODISULFIDE REDUCTASE IRON-SULFUR SUBUNIT A"/>
    <property type="match status" value="1"/>
</dbReference>
<dbReference type="eggNOG" id="COG0644">
    <property type="taxonomic scope" value="Bacteria"/>
</dbReference>
<keyword evidence="4" id="KW-0408">Iron</keyword>
<reference evidence="6" key="1">
    <citation type="submission" date="2006-06" db="EMBL/GenBank/DDBJ databases">
        <title>Complete sequence of chromosome of Chelativorans sp. BNC1.</title>
        <authorList>
            <consortium name="US DOE Joint Genome Institute"/>
            <person name="Copeland A."/>
            <person name="Lucas S."/>
            <person name="Lapidus A."/>
            <person name="Barry K."/>
            <person name="Detter J.C."/>
            <person name="Glavina del Rio T."/>
            <person name="Hammon N."/>
            <person name="Israni S."/>
            <person name="Dalin E."/>
            <person name="Tice H."/>
            <person name="Pitluck S."/>
            <person name="Chertkov O."/>
            <person name="Brettin T."/>
            <person name="Bruce D."/>
            <person name="Han C."/>
            <person name="Tapia R."/>
            <person name="Gilna P."/>
            <person name="Schmutz J."/>
            <person name="Larimer F."/>
            <person name="Land M."/>
            <person name="Hauser L."/>
            <person name="Kyrpides N."/>
            <person name="Mikhailova N."/>
            <person name="Richardson P."/>
        </authorList>
    </citation>
    <scope>NUCLEOTIDE SEQUENCE</scope>
    <source>
        <strain evidence="6">BNC1</strain>
    </source>
</reference>
<organism evidence="6">
    <name type="scientific">Chelativorans sp. (strain BNC1)</name>
    <dbReference type="NCBI Taxonomy" id="266779"/>
    <lineage>
        <taxon>Bacteria</taxon>
        <taxon>Pseudomonadati</taxon>
        <taxon>Pseudomonadota</taxon>
        <taxon>Alphaproteobacteria</taxon>
        <taxon>Hyphomicrobiales</taxon>
        <taxon>Phyllobacteriaceae</taxon>
        <taxon>Chelativorans</taxon>
    </lineage>
</organism>
<dbReference type="InterPro" id="IPR039650">
    <property type="entry name" value="HdrA-like"/>
</dbReference>
<evidence type="ECO:0000256" key="1">
    <source>
        <dbReference type="ARBA" id="ARBA00022485"/>
    </source>
</evidence>
<dbReference type="InterPro" id="IPR036188">
    <property type="entry name" value="FAD/NAD-bd_sf"/>
</dbReference>
<sequence length="465" mass="49605" precursor="true">MSAHLRSERYDVVVIGAGASGVAAAASAAQNGARTLLVDAGPSVGGEMISGLNLLGMIACNGEWIVGGTAKTFLDRCAALGGYIGQVCDFRPLHFVAFDPEIMKVAINAVLHDAGVELRLYSFAEEVYVENGRIEGIILVNKQGRTLIRANSFIDCTGDADIAVAAGVDYEAGDPASGAFQSMTMIFRMIGVETANLLRFLERNPENFAISEAPFRSLALPRDEAVRKIVEQGQPKVSISAKGPLLGAAIDRGEMYETSLIAIAPLSVARKEVSVNSTKVSNINATDTRALSNAYVVLLDQAIACATFLKLNVPGFENAEFSGLAPRIGIRETRRIKGQEVLTGDHVISAHRHDEGIARGGHPVDVWQAGRDSHWQVIKGGSYYDIPFGVMVPNNLDNLLVAGRCLSSTREGQSSARVMGTCMAMGQAAGTAAAMAEITNTRTTSFRDLPVERLRRRLVEQGALV</sequence>
<name>Q11FZ2_CHESB</name>
<dbReference type="EMBL" id="CP000390">
    <property type="protein sequence ID" value="ABG63683.1"/>
    <property type="molecule type" value="Genomic_DNA"/>
</dbReference>
<accession>Q11FZ2</accession>
<keyword evidence="5" id="KW-0411">Iron-sulfur</keyword>
<evidence type="ECO:0000256" key="3">
    <source>
        <dbReference type="ARBA" id="ARBA00023002"/>
    </source>
</evidence>
<dbReference type="Gene3D" id="3.50.50.60">
    <property type="entry name" value="FAD/NAD(P)-binding domain"/>
    <property type="match status" value="1"/>
</dbReference>
<evidence type="ECO:0000256" key="5">
    <source>
        <dbReference type="ARBA" id="ARBA00023014"/>
    </source>
</evidence>
<dbReference type="Pfam" id="PF12831">
    <property type="entry name" value="FAD_oxidored"/>
    <property type="match status" value="1"/>
</dbReference>
<evidence type="ECO:0000256" key="2">
    <source>
        <dbReference type="ARBA" id="ARBA00022723"/>
    </source>
</evidence>
<dbReference type="GO" id="GO:0051539">
    <property type="term" value="F:4 iron, 4 sulfur cluster binding"/>
    <property type="evidence" value="ECO:0007669"/>
    <property type="project" value="UniProtKB-KW"/>
</dbReference>
<dbReference type="GO" id="GO:0016491">
    <property type="term" value="F:oxidoreductase activity"/>
    <property type="evidence" value="ECO:0007669"/>
    <property type="project" value="UniProtKB-KW"/>
</dbReference>
<dbReference type="STRING" id="266779.Meso_2295"/>
<dbReference type="KEGG" id="mes:Meso_2295"/>
<dbReference type="SUPFAM" id="SSF51905">
    <property type="entry name" value="FAD/NAD(P)-binding domain"/>
    <property type="match status" value="1"/>
</dbReference>
<gene>
    <name evidence="6" type="ordered locus">Meso_2295</name>
</gene>
<protein>
    <submittedName>
        <fullName evidence="6">Glucose-inhibited division protein A</fullName>
    </submittedName>
</protein>
<keyword evidence="2" id="KW-0479">Metal-binding</keyword>
<dbReference type="HOGENOM" id="CLU_045820_0_0_5"/>
<keyword evidence="3" id="KW-0560">Oxidoreductase</keyword>
<proteinExistence type="predicted"/>
<dbReference type="GO" id="GO:0046872">
    <property type="term" value="F:metal ion binding"/>
    <property type="evidence" value="ECO:0007669"/>
    <property type="project" value="UniProtKB-KW"/>
</dbReference>
<dbReference type="PANTHER" id="PTHR43498">
    <property type="entry name" value="FERREDOXIN:COB-COM HETERODISULFIDE REDUCTASE SUBUNIT A"/>
    <property type="match status" value="1"/>
</dbReference>
<keyword evidence="1" id="KW-0004">4Fe-4S</keyword>
<dbReference type="AlphaFoldDB" id="Q11FZ2"/>
<evidence type="ECO:0000313" key="6">
    <source>
        <dbReference type="EMBL" id="ABG63683.1"/>
    </source>
</evidence>
<evidence type="ECO:0000256" key="4">
    <source>
        <dbReference type="ARBA" id="ARBA00023004"/>
    </source>
</evidence>